<dbReference type="AlphaFoldDB" id="A0A0G1WY79"/>
<organism evidence="1 2">
    <name type="scientific">Candidatus Gottesmanbacteria bacterium GW2011_GWA2_47_9</name>
    <dbReference type="NCBI Taxonomy" id="1618445"/>
    <lineage>
        <taxon>Bacteria</taxon>
        <taxon>Candidatus Gottesmaniibacteriota</taxon>
    </lineage>
</organism>
<name>A0A0G1WY79_9BACT</name>
<comment type="caution">
    <text evidence="1">The sequence shown here is derived from an EMBL/GenBank/DDBJ whole genome shotgun (WGS) entry which is preliminary data.</text>
</comment>
<evidence type="ECO:0000313" key="1">
    <source>
        <dbReference type="EMBL" id="KKU87165.1"/>
    </source>
</evidence>
<accession>A0A0G1WY79</accession>
<protein>
    <submittedName>
        <fullName evidence="1">Uncharacterized protein</fullName>
    </submittedName>
</protein>
<sequence length="81" mass="9212">MFQHGRRVVIIPENGKLVAKFYDGPNDFVGNLHDVPQHLDHRDETMSGWVDEEAAKKGLVAFPDDDAPFAFDLYEYPVPEP</sequence>
<dbReference type="EMBL" id="LCOY01000036">
    <property type="protein sequence ID" value="KKU87165.1"/>
    <property type="molecule type" value="Genomic_DNA"/>
</dbReference>
<evidence type="ECO:0000313" key="2">
    <source>
        <dbReference type="Proteomes" id="UP000034739"/>
    </source>
</evidence>
<dbReference type="Proteomes" id="UP000034739">
    <property type="component" value="Unassembled WGS sequence"/>
</dbReference>
<reference evidence="1 2" key="1">
    <citation type="journal article" date="2015" name="Nature">
        <title>rRNA introns, odd ribosomes, and small enigmatic genomes across a large radiation of phyla.</title>
        <authorList>
            <person name="Brown C.T."/>
            <person name="Hug L.A."/>
            <person name="Thomas B.C."/>
            <person name="Sharon I."/>
            <person name="Castelle C.J."/>
            <person name="Singh A."/>
            <person name="Wilkins M.J."/>
            <person name="Williams K.H."/>
            <person name="Banfield J.F."/>
        </authorList>
    </citation>
    <scope>NUCLEOTIDE SEQUENCE [LARGE SCALE GENOMIC DNA]</scope>
</reference>
<proteinExistence type="predicted"/>
<gene>
    <name evidence="1" type="ORF">UY16_C0036G0007</name>
</gene>